<evidence type="ECO:0000313" key="1">
    <source>
        <dbReference type="EMBL" id="KAJ9105389.1"/>
    </source>
</evidence>
<keyword evidence="2" id="KW-1185">Reference proteome</keyword>
<gene>
    <name evidence="1" type="ORF">QFC21_001759</name>
</gene>
<evidence type="ECO:0000313" key="2">
    <source>
        <dbReference type="Proteomes" id="UP001227268"/>
    </source>
</evidence>
<organism evidence="1 2">
    <name type="scientific">Naganishia friedmannii</name>
    <dbReference type="NCBI Taxonomy" id="89922"/>
    <lineage>
        <taxon>Eukaryota</taxon>
        <taxon>Fungi</taxon>
        <taxon>Dikarya</taxon>
        <taxon>Basidiomycota</taxon>
        <taxon>Agaricomycotina</taxon>
        <taxon>Tremellomycetes</taxon>
        <taxon>Filobasidiales</taxon>
        <taxon>Filobasidiaceae</taxon>
        <taxon>Naganishia</taxon>
    </lineage>
</organism>
<reference evidence="1" key="1">
    <citation type="submission" date="2023-04" db="EMBL/GenBank/DDBJ databases">
        <title>Draft Genome sequencing of Naganishia species isolated from polar environments using Oxford Nanopore Technology.</title>
        <authorList>
            <person name="Leo P."/>
            <person name="Venkateswaran K."/>
        </authorList>
    </citation>
    <scope>NUCLEOTIDE SEQUENCE</scope>
    <source>
        <strain evidence="1">MNA-CCFEE 5423</strain>
    </source>
</reference>
<protein>
    <submittedName>
        <fullName evidence="1">Uncharacterized protein</fullName>
    </submittedName>
</protein>
<accession>A0ACC2W2D7</accession>
<name>A0ACC2W2D7_9TREE</name>
<sequence length="918" mass="103647">MRFFSRLKKTSEKSSPTSTQQSEEKDGNFGARDSSSLNFDNEKDPNVNLHQPQPLEYEQEDAGYQTENDESYSGEEDDDEFAELPSANSSRVRQARILDALEMMADDIYRYGSDWRQWFVPPSPENYLDNVNTGVAIRSKTGSQVLYPYTCPGLEEFGRAVTELNTAVALKVSSPIIRTILADFVEAREAEFMISANSRIQVLDEMSLLGRARKHQYAAFIRDEGVLCVWSDNVKTVVAEAEKLEDSLLDYIWNEGTKRKKGVEDEMLDIENVDVSERKSHWRARPVMMYEAFLVGFSIILILFLTALGYRTLIKEYMLDGKALRLCLMIVGPCIIPLMTFSAASAVGSIWQIIGPVNQVARNSYTYSAIAPRRTLGELPHVTVWLPVYKEGLEDVIMPTVESLKVAQATYERQGGSVSILVCDDGLQLISPEDVEERKKFYHNNNMAYVARPGHGVNGFERRGRFKKASNMNFAIQMSLRVEEILDEMRPTAQMAMGEDYFWSDEDEQSLYEAALSQGVAESEGVAWADGNIRIGAVILIIDSDTRVPEDCFVDAVSEFEQSPEVAILQHSSGVMQVAHHFFENGIAHFTHGIQLAISFCCANGTMGPFVGHNAFLRWSALQEIIFEEDGVRKVWSESHVSEDFAISLALQLKGYIVRWVTYSNDKFEEGVSLTCDDEVNRWQKYAWGCSELIFNPLRYWITRGPFSPLFKQYLWSDISLAGKISVLGYIFSYYAIGFAWPLTVLNFVIIGFGIEVDAYYLNGWKVMFTCLVLFPGLGNLAAVILRYRLKVADCGTFAKNQLIYIFFFSVFFSGLSMQIFFALVCHMIGYQMSWAATLKSVEASNFFKEVPDILRKFKITLTANFLIVVAMVITSTSLMPVGWRVNNIEAIVPMAMVAGSHLLYPIPDHLIVTLSQK</sequence>
<dbReference type="EMBL" id="JASBWT010000004">
    <property type="protein sequence ID" value="KAJ9105389.1"/>
    <property type="molecule type" value="Genomic_DNA"/>
</dbReference>
<comment type="caution">
    <text evidence="1">The sequence shown here is derived from an EMBL/GenBank/DDBJ whole genome shotgun (WGS) entry which is preliminary data.</text>
</comment>
<dbReference type="Proteomes" id="UP001227268">
    <property type="component" value="Unassembled WGS sequence"/>
</dbReference>
<proteinExistence type="predicted"/>